<dbReference type="RefSeq" id="WP_089713953.1">
    <property type="nucleotide sequence ID" value="NZ_FMAR01000012.1"/>
</dbReference>
<feature type="transmembrane region" description="Helical" evidence="1">
    <location>
        <begin position="41"/>
        <end position="64"/>
    </location>
</feature>
<keyword evidence="1" id="KW-0472">Membrane</keyword>
<keyword evidence="1" id="KW-0812">Transmembrane</keyword>
<dbReference type="Proteomes" id="UP000242818">
    <property type="component" value="Unassembled WGS sequence"/>
</dbReference>
<feature type="transmembrane region" description="Helical" evidence="1">
    <location>
        <begin position="85"/>
        <end position="103"/>
    </location>
</feature>
<dbReference type="Pfam" id="PF01757">
    <property type="entry name" value="Acyl_transf_3"/>
    <property type="match status" value="1"/>
</dbReference>
<dbReference type="EMBL" id="FMAR01000012">
    <property type="protein sequence ID" value="SCC52027.1"/>
    <property type="molecule type" value="Genomic_DNA"/>
</dbReference>
<keyword evidence="4" id="KW-1185">Reference proteome</keyword>
<dbReference type="PANTHER" id="PTHR23028:SF53">
    <property type="entry name" value="ACYL_TRANSF_3 DOMAIN-CONTAINING PROTEIN"/>
    <property type="match status" value="1"/>
</dbReference>
<feature type="transmembrane region" description="Helical" evidence="1">
    <location>
        <begin position="217"/>
        <end position="235"/>
    </location>
</feature>
<dbReference type="GO" id="GO:0016787">
    <property type="term" value="F:hydrolase activity"/>
    <property type="evidence" value="ECO:0007669"/>
    <property type="project" value="UniProtKB-KW"/>
</dbReference>
<keyword evidence="3" id="KW-0012">Acyltransferase</keyword>
<dbReference type="GO" id="GO:0000271">
    <property type="term" value="P:polysaccharide biosynthetic process"/>
    <property type="evidence" value="ECO:0007669"/>
    <property type="project" value="TreeGrafter"/>
</dbReference>
<feature type="transmembrane region" description="Helical" evidence="1">
    <location>
        <begin position="155"/>
        <end position="173"/>
    </location>
</feature>
<organism evidence="3 4">
    <name type="scientific">Chitinophaga costaii</name>
    <dbReference type="NCBI Taxonomy" id="1335309"/>
    <lineage>
        <taxon>Bacteria</taxon>
        <taxon>Pseudomonadati</taxon>
        <taxon>Bacteroidota</taxon>
        <taxon>Chitinophagia</taxon>
        <taxon>Chitinophagales</taxon>
        <taxon>Chitinophagaceae</taxon>
        <taxon>Chitinophaga</taxon>
    </lineage>
</organism>
<keyword evidence="3" id="KW-0808">Transferase</keyword>
<evidence type="ECO:0000256" key="1">
    <source>
        <dbReference type="SAM" id="Phobius"/>
    </source>
</evidence>
<feature type="transmembrane region" description="Helical" evidence="1">
    <location>
        <begin position="275"/>
        <end position="296"/>
    </location>
</feature>
<feature type="transmembrane region" description="Helical" evidence="1">
    <location>
        <begin position="247"/>
        <end position="263"/>
    </location>
</feature>
<proteinExistence type="predicted"/>
<dbReference type="InterPro" id="IPR002656">
    <property type="entry name" value="Acyl_transf_3_dom"/>
</dbReference>
<dbReference type="GO" id="GO:0016747">
    <property type="term" value="F:acyltransferase activity, transferring groups other than amino-acyl groups"/>
    <property type="evidence" value="ECO:0007669"/>
    <property type="project" value="InterPro"/>
</dbReference>
<gene>
    <name evidence="3" type="ORF">GA0116948_11290</name>
</gene>
<name>A0A1C4F7N1_9BACT</name>
<sequence>MNSYKRLYSLDYLRGLSAFGIMIYHLSTWELDLHNPLSPLGIFGVYGVSIFYVLSGLTLFHVYFEKMIPSVNDLKGFYLKRFFRIYPLLWLVIILTLLLNGTMPTWRGLLLNFTGAFGLIRWTGYYATGTWSIGNELVFYLFFPVFIFLSKKSRIGLYLFAAFLLGCFLYFPFFRLKPEILVGQEWIDYVNPLNQVFLFLGGYLIGYWSYKIQLSNKGALSVLLVASLIFAFYSPNGINVAAGLNRIVFSICCFLICFALYKSTYRFPGIIDKSLMLLGECSYTVYLLHPIVYLMLKKSIFSMENTVLQLSPGWKMTMTIVMTLVISYFVYHYFERYFMKLANSFSYKVEKAPDKVVISAEA</sequence>
<feature type="transmembrane region" description="Helical" evidence="1">
    <location>
        <begin position="123"/>
        <end position="143"/>
    </location>
</feature>
<keyword evidence="1" id="KW-1133">Transmembrane helix</keyword>
<evidence type="ECO:0000259" key="2">
    <source>
        <dbReference type="Pfam" id="PF01757"/>
    </source>
</evidence>
<dbReference type="GO" id="GO:0016020">
    <property type="term" value="C:membrane"/>
    <property type="evidence" value="ECO:0007669"/>
    <property type="project" value="TreeGrafter"/>
</dbReference>
<dbReference type="InterPro" id="IPR050879">
    <property type="entry name" value="Acyltransferase_3"/>
</dbReference>
<reference evidence="3 4" key="1">
    <citation type="submission" date="2016-08" db="EMBL/GenBank/DDBJ databases">
        <authorList>
            <person name="Seilhamer J.J."/>
        </authorList>
    </citation>
    <scope>NUCLEOTIDE SEQUENCE [LARGE SCALE GENOMIC DNA]</scope>
    <source>
        <strain evidence="3 4">A37T2</strain>
    </source>
</reference>
<accession>A0A1C4F7N1</accession>
<dbReference type="OrthoDB" id="9796461at2"/>
<protein>
    <submittedName>
        <fullName evidence="3">Peptidoglycan/LPS O-acetylase OafA/YrhL, contains acyltransferase and SGNH-hydrolase domains</fullName>
    </submittedName>
</protein>
<feature type="transmembrane region" description="Helical" evidence="1">
    <location>
        <begin position="316"/>
        <end position="334"/>
    </location>
</feature>
<feature type="transmembrane region" description="Helical" evidence="1">
    <location>
        <begin position="193"/>
        <end position="210"/>
    </location>
</feature>
<evidence type="ECO:0000313" key="3">
    <source>
        <dbReference type="EMBL" id="SCC52027.1"/>
    </source>
</evidence>
<feature type="transmembrane region" description="Helical" evidence="1">
    <location>
        <begin position="12"/>
        <end position="29"/>
    </location>
</feature>
<feature type="domain" description="Acyltransferase 3" evidence="2">
    <location>
        <begin position="8"/>
        <end position="331"/>
    </location>
</feature>
<dbReference type="AlphaFoldDB" id="A0A1C4F7N1"/>
<evidence type="ECO:0000313" key="4">
    <source>
        <dbReference type="Proteomes" id="UP000242818"/>
    </source>
</evidence>
<keyword evidence="3" id="KW-0378">Hydrolase</keyword>
<dbReference type="PANTHER" id="PTHR23028">
    <property type="entry name" value="ACETYLTRANSFERASE"/>
    <property type="match status" value="1"/>
</dbReference>